<gene>
    <name evidence="1" type="ORF">IQ217_14045</name>
</gene>
<proteinExistence type="predicted"/>
<keyword evidence="2" id="KW-1185">Reference proteome</keyword>
<evidence type="ECO:0000313" key="2">
    <source>
        <dbReference type="Proteomes" id="UP000658720"/>
    </source>
</evidence>
<comment type="caution">
    <text evidence="1">The sequence shown here is derived from an EMBL/GenBank/DDBJ whole genome shotgun (WGS) entry which is preliminary data.</text>
</comment>
<evidence type="ECO:0000313" key="1">
    <source>
        <dbReference type="EMBL" id="MBE9254940.1"/>
    </source>
</evidence>
<name>A0ABR9VUA5_9SYNC</name>
<dbReference type="Proteomes" id="UP000658720">
    <property type="component" value="Unassembled WGS sequence"/>
</dbReference>
<reference evidence="1 2" key="1">
    <citation type="submission" date="2020-10" db="EMBL/GenBank/DDBJ databases">
        <authorList>
            <person name="Castelo-Branco R."/>
            <person name="Eusebio N."/>
            <person name="Adriana R."/>
            <person name="Vieira A."/>
            <person name="Brugerolle De Fraissinette N."/>
            <person name="Rezende De Castro R."/>
            <person name="Schneider M.P."/>
            <person name="Vasconcelos V."/>
            <person name="Leao P.N."/>
        </authorList>
    </citation>
    <scope>NUCLEOTIDE SEQUENCE [LARGE SCALE GENOMIC DNA]</scope>
    <source>
        <strain evidence="1 2">LEGE 00031</strain>
    </source>
</reference>
<sequence>MSDFPKDWSMYEPDGDFAVSEMMREVKAALKNMPLPEVRKLLKAKIELVGISHGEIYDSEVRNRIESYLTSWACEAHELNDTWNTLSRSYWSL</sequence>
<accession>A0ABR9VUA5</accession>
<dbReference type="RefSeq" id="WP_194020427.1">
    <property type="nucleotide sequence ID" value="NZ_JADEVV010000044.1"/>
</dbReference>
<protein>
    <submittedName>
        <fullName evidence="1">Uncharacterized protein</fullName>
    </submittedName>
</protein>
<dbReference type="EMBL" id="JADEVV010000044">
    <property type="protein sequence ID" value="MBE9254940.1"/>
    <property type="molecule type" value="Genomic_DNA"/>
</dbReference>
<organism evidence="1 2">
    <name type="scientific">Synechocystis salina LEGE 00031</name>
    <dbReference type="NCBI Taxonomy" id="1828736"/>
    <lineage>
        <taxon>Bacteria</taxon>
        <taxon>Bacillati</taxon>
        <taxon>Cyanobacteriota</taxon>
        <taxon>Cyanophyceae</taxon>
        <taxon>Synechococcales</taxon>
        <taxon>Merismopediaceae</taxon>
        <taxon>Synechocystis</taxon>
    </lineage>
</organism>